<keyword evidence="5 6" id="KW-0472">Membrane</keyword>
<evidence type="ECO:0000256" key="1">
    <source>
        <dbReference type="ARBA" id="ARBA00004651"/>
    </source>
</evidence>
<keyword evidence="9" id="KW-1185">Reference proteome</keyword>
<protein>
    <recommendedName>
        <fullName evidence="7">EamA domain-containing protein</fullName>
    </recommendedName>
</protein>
<dbReference type="Proteomes" id="UP000604046">
    <property type="component" value="Unassembled WGS sequence"/>
</dbReference>
<evidence type="ECO:0000256" key="3">
    <source>
        <dbReference type="ARBA" id="ARBA00022692"/>
    </source>
</evidence>
<evidence type="ECO:0000313" key="8">
    <source>
        <dbReference type="EMBL" id="CAE7397237.1"/>
    </source>
</evidence>
<sequence length="429" mass="45946">MPWRRSLKLRSRGFVLILILGWASCRLCLPALSAFAYNSTWPKLPRTSRAARAEAQDVMKETLLAAPLSENSTSATGSIPEGSPDFWQLTESERSIGGRRSTVTRSVAVLLLGVVTVLWGSQHSIIKYTLQQGANDSLQAACLNLVRFGLAGLCFSPWLPVFQPERQGVRARLEWRAGAELGFWLFLGFCLQAAGLLYTTAQRSGLLLYLNVKLVPFFAWSIFGRAVPLSAWLSALAAFLGTLLVAMDDAAGVDPNIGDLLSLLAAAASAMFILRLETFAPVTDDKAINAVSTLSVALLCVPWALVVACSSAPTEVLEGGVEGLAATSVANVAGRCLDLVLNQPLSVLYLGILTTAFTNWLQTIGQQSVPATTASAIYALDPLWGAFFAYLFLGEALGPQGLLGCLLLFAVWLYQLASTQITEESEPGA</sequence>
<feature type="transmembrane region" description="Helical" evidence="6">
    <location>
        <begin position="141"/>
        <end position="161"/>
    </location>
</feature>
<dbReference type="EMBL" id="CAJNDS010002258">
    <property type="protein sequence ID" value="CAE7397237.1"/>
    <property type="molecule type" value="Genomic_DNA"/>
</dbReference>
<evidence type="ECO:0000256" key="6">
    <source>
        <dbReference type="SAM" id="Phobius"/>
    </source>
</evidence>
<feature type="transmembrane region" description="Helical" evidence="6">
    <location>
        <begin position="259"/>
        <end position="276"/>
    </location>
</feature>
<dbReference type="InterPro" id="IPR000620">
    <property type="entry name" value="EamA_dom"/>
</dbReference>
<feature type="transmembrane region" description="Helical" evidence="6">
    <location>
        <begin position="288"/>
        <end position="308"/>
    </location>
</feature>
<gene>
    <name evidence="8" type="ORF">SNAT2548_LOCUS21630</name>
</gene>
<dbReference type="GO" id="GO:0005886">
    <property type="term" value="C:plasma membrane"/>
    <property type="evidence" value="ECO:0007669"/>
    <property type="project" value="UniProtKB-SubCell"/>
</dbReference>
<feature type="transmembrane region" description="Helical" evidence="6">
    <location>
        <begin position="345"/>
        <end position="364"/>
    </location>
</feature>
<dbReference type="OrthoDB" id="2017960at2759"/>
<feature type="transmembrane region" description="Helical" evidence="6">
    <location>
        <begin position="181"/>
        <end position="199"/>
    </location>
</feature>
<feature type="transmembrane region" description="Helical" evidence="6">
    <location>
        <begin position="102"/>
        <end position="120"/>
    </location>
</feature>
<accession>A0A812QPB4</accession>
<evidence type="ECO:0000256" key="4">
    <source>
        <dbReference type="ARBA" id="ARBA00022989"/>
    </source>
</evidence>
<dbReference type="AlphaFoldDB" id="A0A812QPB4"/>
<evidence type="ECO:0000256" key="2">
    <source>
        <dbReference type="ARBA" id="ARBA00022475"/>
    </source>
</evidence>
<proteinExistence type="predicted"/>
<keyword evidence="4 6" id="KW-1133">Transmembrane helix</keyword>
<dbReference type="InterPro" id="IPR051258">
    <property type="entry name" value="Diverse_Substrate_Transporter"/>
</dbReference>
<name>A0A812QPB4_9DINO</name>
<feature type="transmembrane region" description="Helical" evidence="6">
    <location>
        <begin position="206"/>
        <end position="223"/>
    </location>
</feature>
<comment type="subcellular location">
    <subcellularLocation>
        <location evidence="1">Cell membrane</location>
        <topology evidence="1">Multi-pass membrane protein</topology>
    </subcellularLocation>
</comment>
<feature type="domain" description="EamA" evidence="7">
    <location>
        <begin position="257"/>
        <end position="410"/>
    </location>
</feature>
<organism evidence="8 9">
    <name type="scientific">Symbiodinium natans</name>
    <dbReference type="NCBI Taxonomy" id="878477"/>
    <lineage>
        <taxon>Eukaryota</taxon>
        <taxon>Sar</taxon>
        <taxon>Alveolata</taxon>
        <taxon>Dinophyceae</taxon>
        <taxon>Suessiales</taxon>
        <taxon>Symbiodiniaceae</taxon>
        <taxon>Symbiodinium</taxon>
    </lineage>
</organism>
<keyword evidence="3 6" id="KW-0812">Transmembrane</keyword>
<dbReference type="InterPro" id="IPR037185">
    <property type="entry name" value="EmrE-like"/>
</dbReference>
<feature type="transmembrane region" description="Helical" evidence="6">
    <location>
        <begin position="400"/>
        <end position="417"/>
    </location>
</feature>
<dbReference type="PROSITE" id="PS51257">
    <property type="entry name" value="PROKAR_LIPOPROTEIN"/>
    <property type="match status" value="1"/>
</dbReference>
<evidence type="ECO:0000256" key="5">
    <source>
        <dbReference type="ARBA" id="ARBA00023136"/>
    </source>
</evidence>
<keyword evidence="2" id="KW-1003">Cell membrane</keyword>
<reference evidence="8" key="1">
    <citation type="submission" date="2021-02" db="EMBL/GenBank/DDBJ databases">
        <authorList>
            <person name="Dougan E. K."/>
            <person name="Rhodes N."/>
            <person name="Thang M."/>
            <person name="Chan C."/>
        </authorList>
    </citation>
    <scope>NUCLEOTIDE SEQUENCE</scope>
</reference>
<dbReference type="PANTHER" id="PTHR42920">
    <property type="entry name" value="OS03G0707200 PROTEIN-RELATED"/>
    <property type="match status" value="1"/>
</dbReference>
<feature type="domain" description="EamA" evidence="7">
    <location>
        <begin position="109"/>
        <end position="246"/>
    </location>
</feature>
<dbReference type="PANTHER" id="PTHR42920:SF5">
    <property type="entry name" value="EAMA DOMAIN-CONTAINING PROTEIN"/>
    <property type="match status" value="1"/>
</dbReference>
<dbReference type="Pfam" id="PF00892">
    <property type="entry name" value="EamA"/>
    <property type="match status" value="2"/>
</dbReference>
<feature type="transmembrane region" description="Helical" evidence="6">
    <location>
        <begin position="229"/>
        <end position="247"/>
    </location>
</feature>
<evidence type="ECO:0000313" key="9">
    <source>
        <dbReference type="Proteomes" id="UP000604046"/>
    </source>
</evidence>
<comment type="caution">
    <text evidence="8">The sequence shown here is derived from an EMBL/GenBank/DDBJ whole genome shotgun (WGS) entry which is preliminary data.</text>
</comment>
<feature type="transmembrane region" description="Helical" evidence="6">
    <location>
        <begin position="376"/>
        <end position="393"/>
    </location>
</feature>
<evidence type="ECO:0000259" key="7">
    <source>
        <dbReference type="Pfam" id="PF00892"/>
    </source>
</evidence>
<dbReference type="SUPFAM" id="SSF103481">
    <property type="entry name" value="Multidrug resistance efflux transporter EmrE"/>
    <property type="match status" value="2"/>
</dbReference>